<protein>
    <submittedName>
        <fullName evidence="2">Uncharacterized protein</fullName>
    </submittedName>
</protein>
<feature type="region of interest" description="Disordered" evidence="1">
    <location>
        <begin position="1"/>
        <end position="57"/>
    </location>
</feature>
<proteinExistence type="predicted"/>
<evidence type="ECO:0000313" key="3">
    <source>
        <dbReference type="Proteomes" id="UP000824469"/>
    </source>
</evidence>
<sequence length="98" mass="10825">RANWLLNPYETPLKVHMPTPRTPTTPDALSARRAQDPEGQLESHHENGSSSSARPSYTPLALCGESIPSWPICMPDSSTSRAPRHLHTTRVLSMGIIR</sequence>
<keyword evidence="3" id="KW-1185">Reference proteome</keyword>
<accession>A0AA38FXB7</accession>
<name>A0AA38FXB7_TAXCH</name>
<feature type="non-terminal residue" evidence="2">
    <location>
        <position position="1"/>
    </location>
</feature>
<feature type="compositionally biased region" description="Basic and acidic residues" evidence="1">
    <location>
        <begin position="33"/>
        <end position="47"/>
    </location>
</feature>
<evidence type="ECO:0000256" key="1">
    <source>
        <dbReference type="SAM" id="MobiDB-lite"/>
    </source>
</evidence>
<dbReference type="AlphaFoldDB" id="A0AA38FXB7"/>
<feature type="non-terminal residue" evidence="2">
    <location>
        <position position="98"/>
    </location>
</feature>
<evidence type="ECO:0000313" key="2">
    <source>
        <dbReference type="EMBL" id="KAH9312407.1"/>
    </source>
</evidence>
<comment type="caution">
    <text evidence="2">The sequence shown here is derived from an EMBL/GenBank/DDBJ whole genome shotgun (WGS) entry which is preliminary data.</text>
</comment>
<organism evidence="2 3">
    <name type="scientific">Taxus chinensis</name>
    <name type="common">Chinese yew</name>
    <name type="synonym">Taxus wallichiana var. chinensis</name>
    <dbReference type="NCBI Taxonomy" id="29808"/>
    <lineage>
        <taxon>Eukaryota</taxon>
        <taxon>Viridiplantae</taxon>
        <taxon>Streptophyta</taxon>
        <taxon>Embryophyta</taxon>
        <taxon>Tracheophyta</taxon>
        <taxon>Spermatophyta</taxon>
        <taxon>Pinopsida</taxon>
        <taxon>Pinidae</taxon>
        <taxon>Conifers II</taxon>
        <taxon>Cupressales</taxon>
        <taxon>Taxaceae</taxon>
        <taxon>Taxus</taxon>
    </lineage>
</organism>
<dbReference type="EMBL" id="JAHRHJ020000006">
    <property type="protein sequence ID" value="KAH9312407.1"/>
    <property type="molecule type" value="Genomic_DNA"/>
</dbReference>
<reference evidence="2 3" key="1">
    <citation type="journal article" date="2021" name="Nat. Plants">
        <title>The Taxus genome provides insights into paclitaxel biosynthesis.</title>
        <authorList>
            <person name="Xiong X."/>
            <person name="Gou J."/>
            <person name="Liao Q."/>
            <person name="Li Y."/>
            <person name="Zhou Q."/>
            <person name="Bi G."/>
            <person name="Li C."/>
            <person name="Du R."/>
            <person name="Wang X."/>
            <person name="Sun T."/>
            <person name="Guo L."/>
            <person name="Liang H."/>
            <person name="Lu P."/>
            <person name="Wu Y."/>
            <person name="Zhang Z."/>
            <person name="Ro D.K."/>
            <person name="Shang Y."/>
            <person name="Huang S."/>
            <person name="Yan J."/>
        </authorList>
    </citation>
    <scope>NUCLEOTIDE SEQUENCE [LARGE SCALE GENOMIC DNA]</scope>
    <source>
        <strain evidence="2">Ta-2019</strain>
    </source>
</reference>
<dbReference type="Proteomes" id="UP000824469">
    <property type="component" value="Unassembled WGS sequence"/>
</dbReference>
<gene>
    <name evidence="2" type="ORF">KI387_027442</name>
</gene>